<dbReference type="InterPro" id="IPR011107">
    <property type="entry name" value="PPI_Ypi1"/>
</dbReference>
<dbReference type="CTD" id="8573275"/>
<dbReference type="GO" id="GO:0008157">
    <property type="term" value="F:protein phosphatase 1 binding"/>
    <property type="evidence" value="ECO:0000318"/>
    <property type="project" value="GO_Central"/>
</dbReference>
<feature type="compositionally biased region" description="Polar residues" evidence="1">
    <location>
        <begin position="61"/>
        <end position="74"/>
    </location>
</feature>
<feature type="signal peptide" evidence="2">
    <location>
        <begin position="1"/>
        <end position="21"/>
    </location>
</feature>
<feature type="compositionally biased region" description="Basic and acidic residues" evidence="1">
    <location>
        <begin position="463"/>
        <end position="478"/>
    </location>
</feature>
<dbReference type="GO" id="GO:0004865">
    <property type="term" value="F:protein serine/threonine phosphatase inhibitor activity"/>
    <property type="evidence" value="ECO:0000318"/>
    <property type="project" value="GO_Central"/>
</dbReference>
<feature type="region of interest" description="Disordered" evidence="1">
    <location>
        <begin position="61"/>
        <end position="82"/>
    </location>
</feature>
<dbReference type="KEGG" id="cbr:CBG_00975"/>
<keyword evidence="4" id="KW-1185">Reference proteome</keyword>
<feature type="chain" id="PRO_5002731815" evidence="2">
    <location>
        <begin position="22"/>
        <end position="478"/>
    </location>
</feature>
<proteinExistence type="predicted"/>
<reference evidence="3 4" key="2">
    <citation type="journal article" date="2011" name="PLoS Genet.">
        <title>Caenorhabditis briggsae recombinant inbred line genotypes reveal inter-strain incompatibility and the evolution of recombination.</title>
        <authorList>
            <person name="Ross J.A."/>
            <person name="Koboldt D.C."/>
            <person name="Staisch J.E."/>
            <person name="Chamberlin H.M."/>
            <person name="Gupta B.P."/>
            <person name="Miller R.D."/>
            <person name="Baird S.E."/>
            <person name="Haag E.S."/>
        </authorList>
    </citation>
    <scope>NUCLEOTIDE SEQUENCE [LARGE SCALE GENOMIC DNA]</scope>
    <source>
        <strain evidence="3 4">AF16</strain>
    </source>
</reference>
<dbReference type="HOGENOM" id="CLU_571395_0_0_1"/>
<dbReference type="InParanoid" id="A8WP72"/>
<dbReference type="EMBL" id="HE600951">
    <property type="protein sequence ID" value="CAP22278.1"/>
    <property type="molecule type" value="Genomic_DNA"/>
</dbReference>
<accession>A8WP72</accession>
<dbReference type="WormBase" id="CBG00975">
    <property type="protein sequence ID" value="CBP49513"/>
    <property type="gene ID" value="WBGene00024276"/>
</dbReference>
<dbReference type="AlphaFoldDB" id="A8WP72"/>
<gene>
    <name evidence="3 5" type="ORF">CBG00975</name>
    <name evidence="3" type="ORF">CBG_00975</name>
</gene>
<reference evidence="3 4" key="1">
    <citation type="journal article" date="2003" name="PLoS Biol.">
        <title>The genome sequence of Caenorhabditis briggsae: a platform for comparative genomics.</title>
        <authorList>
            <person name="Stein L.D."/>
            <person name="Bao Z."/>
            <person name="Blasiar D."/>
            <person name="Blumenthal T."/>
            <person name="Brent M.R."/>
            <person name="Chen N."/>
            <person name="Chinwalla A."/>
            <person name="Clarke L."/>
            <person name="Clee C."/>
            <person name="Coghlan A."/>
            <person name="Coulson A."/>
            <person name="D'Eustachio P."/>
            <person name="Fitch D.H."/>
            <person name="Fulton L.A."/>
            <person name="Fulton R.E."/>
            <person name="Griffiths-Jones S."/>
            <person name="Harris T.W."/>
            <person name="Hillier L.W."/>
            <person name="Kamath R."/>
            <person name="Kuwabara P.E."/>
            <person name="Mardis E.R."/>
            <person name="Marra M.A."/>
            <person name="Miner T.L."/>
            <person name="Minx P."/>
            <person name="Mullikin J.C."/>
            <person name="Plumb R.W."/>
            <person name="Rogers J."/>
            <person name="Schein J.E."/>
            <person name="Sohrmann M."/>
            <person name="Spieth J."/>
            <person name="Stajich J.E."/>
            <person name="Wei C."/>
            <person name="Willey D."/>
            <person name="Wilson R.K."/>
            <person name="Durbin R."/>
            <person name="Waterston R.H."/>
        </authorList>
    </citation>
    <scope>NUCLEOTIDE SEQUENCE [LARGE SCALE GENOMIC DNA]</scope>
    <source>
        <strain evidence="3 4">AF16</strain>
    </source>
</reference>
<feature type="compositionally biased region" description="Basic and acidic residues" evidence="1">
    <location>
        <begin position="437"/>
        <end position="456"/>
    </location>
</feature>
<dbReference type="Pfam" id="PF07491">
    <property type="entry name" value="PPI_Ypi1"/>
    <property type="match status" value="1"/>
</dbReference>
<sequence length="478" mass="54682">MKLLVSLFPYFLFVLIIEIFAEENQKLIDAVAGFCTSHDGYDSGFCLDYAKLRRERALPNATVTSPQEIANKTASAEKPPPFKQEPGEILFQEGNKTTVVDPTDTTDPDEEISGLTPQQIQAELRKIIQEELAKKNIQKTSPDDPACKNLRDEYDEVCFATPPLAAFQETREFCLAFVKNCQNSLLTNIFTNVKNFKIDFTAYCKKHRERFRYVCPDPLRFQSFAENAVDFCVRYQDRCPKEPVPAEPVKFHRKDEGHIYTREIEFWCTRTKRTAYNYCTEPDLLKVYKYAMFCGMYNSDCKSLKFSFEKVVSSAGSITFERSSFFASHVLPHGFSSQSDQSLESRLIPVFTMTTITVTATDEDQETPAPQEQLVLRLRAQPAQPAQRAPPSPPHVTWAADVVDNEHMGRLKSNCCCIYVAPRRWDDPSTWEPDEHETEHCRGHTLPEKKKPRKEDEDGDEDKENKAVENHGCGCDHC</sequence>
<evidence type="ECO:0000313" key="4">
    <source>
        <dbReference type="Proteomes" id="UP000008549"/>
    </source>
</evidence>
<evidence type="ECO:0000256" key="2">
    <source>
        <dbReference type="SAM" id="SignalP"/>
    </source>
</evidence>
<dbReference type="RefSeq" id="XP_002629741.1">
    <property type="nucleotide sequence ID" value="XM_002629695.1"/>
</dbReference>
<dbReference type="FunCoup" id="A8WP72">
    <property type="interactions" value="1366"/>
</dbReference>
<evidence type="ECO:0000313" key="5">
    <source>
        <dbReference type="WormBase" id="CBG00975"/>
    </source>
</evidence>
<dbReference type="GeneID" id="8573275"/>
<dbReference type="PANTHER" id="PTHR20835:SF2">
    <property type="entry name" value="PROTEIN PHOSPHATASE 1 REGULATORY SUBUNIT 11"/>
    <property type="match status" value="1"/>
</dbReference>
<evidence type="ECO:0000256" key="1">
    <source>
        <dbReference type="SAM" id="MobiDB-lite"/>
    </source>
</evidence>
<name>A8WP72_CAEBR</name>
<evidence type="ECO:0000313" key="3">
    <source>
        <dbReference type="EMBL" id="CAP22278.1"/>
    </source>
</evidence>
<dbReference type="Proteomes" id="UP000008549">
    <property type="component" value="Unassembled WGS sequence"/>
</dbReference>
<protein>
    <submittedName>
        <fullName evidence="3">Protein CBG00975</fullName>
    </submittedName>
</protein>
<feature type="region of interest" description="Disordered" evidence="1">
    <location>
        <begin position="430"/>
        <end position="478"/>
    </location>
</feature>
<organism evidence="3 4">
    <name type="scientific">Caenorhabditis briggsae</name>
    <dbReference type="NCBI Taxonomy" id="6238"/>
    <lineage>
        <taxon>Eukaryota</taxon>
        <taxon>Metazoa</taxon>
        <taxon>Ecdysozoa</taxon>
        <taxon>Nematoda</taxon>
        <taxon>Chromadorea</taxon>
        <taxon>Rhabditida</taxon>
        <taxon>Rhabditina</taxon>
        <taxon>Rhabditomorpha</taxon>
        <taxon>Rhabditoidea</taxon>
        <taxon>Rhabditidae</taxon>
        <taxon>Peloderinae</taxon>
        <taxon>Caenorhabditis</taxon>
    </lineage>
</organism>
<dbReference type="PANTHER" id="PTHR20835">
    <property type="entry name" value="E3 UBIQUITIN-PROTEIN LIGASE PPP1R11-RELATED"/>
    <property type="match status" value="1"/>
</dbReference>
<dbReference type="eggNOG" id="KOG4102">
    <property type="taxonomic scope" value="Eukaryota"/>
</dbReference>
<keyword evidence="2" id="KW-0732">Signal</keyword>
<dbReference type="GO" id="GO:0005634">
    <property type="term" value="C:nucleus"/>
    <property type="evidence" value="ECO:0000318"/>
    <property type="project" value="GO_Central"/>
</dbReference>